<gene>
    <name evidence="3" type="ORF">LX81_02675</name>
</gene>
<keyword evidence="1" id="KW-0175">Coiled coil</keyword>
<name>A0A2W7NPB4_9RHOB</name>
<organism evidence="3 4">
    <name type="scientific">Palleronia aestuarii</name>
    <dbReference type="NCBI Taxonomy" id="568105"/>
    <lineage>
        <taxon>Bacteria</taxon>
        <taxon>Pseudomonadati</taxon>
        <taxon>Pseudomonadota</taxon>
        <taxon>Alphaproteobacteria</taxon>
        <taxon>Rhodobacterales</taxon>
        <taxon>Roseobacteraceae</taxon>
        <taxon>Palleronia</taxon>
    </lineage>
</organism>
<proteinExistence type="predicted"/>
<feature type="coiled-coil region" evidence="1">
    <location>
        <begin position="89"/>
        <end position="147"/>
    </location>
</feature>
<keyword evidence="3" id="KW-0966">Cell projection</keyword>
<feature type="region of interest" description="Disordered" evidence="2">
    <location>
        <begin position="1"/>
        <end position="26"/>
    </location>
</feature>
<dbReference type="AlphaFoldDB" id="A0A2W7NPB4"/>
<keyword evidence="3" id="KW-0969">Cilium</keyword>
<accession>A0A2W7NPB4</accession>
<reference evidence="3 4" key="1">
    <citation type="submission" date="2018-06" db="EMBL/GenBank/DDBJ databases">
        <title>Genomic Encyclopedia of Archaeal and Bacterial Type Strains, Phase II (KMG-II): from individual species to whole genera.</title>
        <authorList>
            <person name="Goeker M."/>
        </authorList>
    </citation>
    <scope>NUCLEOTIDE SEQUENCE [LARGE SCALE GENOMIC DNA]</scope>
    <source>
        <strain evidence="3 4">DSM 22009</strain>
    </source>
</reference>
<evidence type="ECO:0000313" key="3">
    <source>
        <dbReference type="EMBL" id="PZX15086.1"/>
    </source>
</evidence>
<evidence type="ECO:0000256" key="2">
    <source>
        <dbReference type="SAM" id="MobiDB-lite"/>
    </source>
</evidence>
<evidence type="ECO:0000256" key="1">
    <source>
        <dbReference type="SAM" id="Coils"/>
    </source>
</evidence>
<protein>
    <submittedName>
        <fullName evidence="3">Flagellar motility protein MotE (MotC chaperone)</fullName>
    </submittedName>
</protein>
<keyword evidence="3" id="KW-0282">Flagellum</keyword>
<sequence>MNMPSFKADARRKTASKKATPRKSKLRSGMRTFGIGALPLLASLSVASGLIRLGDGTGQAIAREIGALTTSAETNAATVAATDEVANVLAALESRQAALDEREAALDERETRIGEAREALRDQLAELEAAETELSALLQQVETAAEDDLTRLTTVYESMKPRDASALFETMAPAFAAGFLGRMRPDAAAGIMAGLSPEVAYSVSVMMAGRHADLPRE</sequence>
<dbReference type="SUPFAM" id="SSF158791">
    <property type="entry name" value="MgtE N-terminal domain-like"/>
    <property type="match status" value="1"/>
</dbReference>
<feature type="compositionally biased region" description="Basic residues" evidence="2">
    <location>
        <begin position="13"/>
        <end position="26"/>
    </location>
</feature>
<comment type="caution">
    <text evidence="3">The sequence shown here is derived from an EMBL/GenBank/DDBJ whole genome shotgun (WGS) entry which is preliminary data.</text>
</comment>
<dbReference type="Proteomes" id="UP000248916">
    <property type="component" value="Unassembled WGS sequence"/>
</dbReference>
<dbReference type="EMBL" id="QKZL01000011">
    <property type="protein sequence ID" value="PZX15086.1"/>
    <property type="molecule type" value="Genomic_DNA"/>
</dbReference>
<keyword evidence="4" id="KW-1185">Reference proteome</keyword>
<evidence type="ECO:0000313" key="4">
    <source>
        <dbReference type="Proteomes" id="UP000248916"/>
    </source>
</evidence>